<accession>A0A9X6WJ72</accession>
<reference evidence="1 2" key="1">
    <citation type="submission" date="2017-09" db="EMBL/GenBank/DDBJ databases">
        <title>Large-scale bioinformatics analysis of Bacillus genomes uncovers conserved roles of natural products in bacterial physiology.</title>
        <authorList>
            <consortium name="Agbiome Team Llc"/>
            <person name="Bleich R.M."/>
            <person name="Grubbs K.J."/>
            <person name="Santa Maria K.C."/>
            <person name="Allen S.E."/>
            <person name="Farag S."/>
            <person name="Shank E.A."/>
            <person name="Bowers A."/>
        </authorList>
    </citation>
    <scope>NUCLEOTIDE SEQUENCE [LARGE SCALE GENOMIC DNA]</scope>
    <source>
        <strain evidence="1 2">AFS085496</strain>
    </source>
</reference>
<dbReference type="AlphaFoldDB" id="A0A9X6WJ72"/>
<name>A0A9X6WJ72_BACTU</name>
<protein>
    <submittedName>
        <fullName evidence="1">Uncharacterized protein</fullName>
    </submittedName>
</protein>
<dbReference type="Proteomes" id="UP000224003">
    <property type="component" value="Unassembled WGS sequence"/>
</dbReference>
<dbReference type="EMBL" id="NUVX01000067">
    <property type="protein sequence ID" value="PFJ31822.1"/>
    <property type="molecule type" value="Genomic_DNA"/>
</dbReference>
<evidence type="ECO:0000313" key="2">
    <source>
        <dbReference type="Proteomes" id="UP000224003"/>
    </source>
</evidence>
<proteinExistence type="predicted"/>
<organism evidence="1 2">
    <name type="scientific">Bacillus thuringiensis</name>
    <dbReference type="NCBI Taxonomy" id="1428"/>
    <lineage>
        <taxon>Bacteria</taxon>
        <taxon>Bacillati</taxon>
        <taxon>Bacillota</taxon>
        <taxon>Bacilli</taxon>
        <taxon>Bacillales</taxon>
        <taxon>Bacillaceae</taxon>
        <taxon>Bacillus</taxon>
        <taxon>Bacillus cereus group</taxon>
    </lineage>
</organism>
<evidence type="ECO:0000313" key="1">
    <source>
        <dbReference type="EMBL" id="PFJ31822.1"/>
    </source>
</evidence>
<sequence length="61" mass="7433">MSAMKDMTVDKMLENMRREIGLLRKENSSGDYDFNSHRDKEECERLSNLYNEIAYFRREYC</sequence>
<dbReference type="RefSeq" id="WP_098517394.1">
    <property type="nucleotide sequence ID" value="NZ_NUVX01000067.1"/>
</dbReference>
<gene>
    <name evidence="1" type="ORF">COJ15_29415</name>
</gene>
<comment type="caution">
    <text evidence="1">The sequence shown here is derived from an EMBL/GenBank/DDBJ whole genome shotgun (WGS) entry which is preliminary data.</text>
</comment>